<dbReference type="Proteomes" id="UP000203989">
    <property type="component" value="Segment"/>
</dbReference>
<dbReference type="RefSeq" id="YP_009276069.1">
    <property type="nucleotide sequence ID" value="NC_030934.1"/>
</dbReference>
<evidence type="ECO:0000313" key="1">
    <source>
        <dbReference type="EMBL" id="AMR57387.1"/>
    </source>
</evidence>
<sequence>MNIAELIEWLQTLPQDAKVRTLEHHSGSGYYDQGGNCRMVDFHTQVEHQQWKDKGDESPIEYIDGTHFEFTKDSNGSTLQIGINNK</sequence>
<proteinExistence type="predicted"/>
<dbReference type="GeneID" id="28802533"/>
<dbReference type="OrthoDB" id="41213at10239"/>
<dbReference type="KEGG" id="vg:28802533"/>
<name>A0A142IDT2_9CAUD</name>
<keyword evidence="2" id="KW-1185">Reference proteome</keyword>
<evidence type="ECO:0000313" key="2">
    <source>
        <dbReference type="Proteomes" id="UP000203989"/>
    </source>
</evidence>
<organism evidence="1 2">
    <name type="scientific">Pseudomonas phage vB_PsyM_KIL1</name>
    <dbReference type="NCBI Taxonomy" id="1777065"/>
    <lineage>
        <taxon>Viruses</taxon>
        <taxon>Duplodnaviria</taxon>
        <taxon>Heunggongvirae</taxon>
        <taxon>Uroviricota</taxon>
        <taxon>Caudoviricetes</taxon>
        <taxon>Vandenendeviridae</taxon>
        <taxon>Gorskivirinae</taxon>
        <taxon>Flaumdravirus</taxon>
        <taxon>Flaumdravirus KIL4</taxon>
    </lineage>
</organism>
<dbReference type="EMBL" id="KU130126">
    <property type="protein sequence ID" value="AMR57387.1"/>
    <property type="molecule type" value="Genomic_DNA"/>
</dbReference>
<protein>
    <submittedName>
        <fullName evidence="1">Uncharacterized protein</fullName>
    </submittedName>
</protein>
<accession>A0A142IDT2</accession>
<gene>
    <name evidence="1" type="ORF">vB_PsyM_KIL1_0140</name>
</gene>
<reference evidence="1 2" key="1">
    <citation type="journal article" date="2016" name="Front. Microbiol.">
        <title>Characterization of Novel Bacteriophages for Biocontrol of Bacterial Blight in Leek Caused by Pseudomonas syringae pv. porri.</title>
        <authorList>
            <person name="Rombouts S."/>
            <person name="Lavigne R."/>
        </authorList>
    </citation>
    <scope>NUCLEOTIDE SEQUENCE [LARGE SCALE GENOMIC DNA]</scope>
</reference>